<gene>
    <name evidence="1" type="ORF">K0M31_010435</name>
</gene>
<protein>
    <submittedName>
        <fullName evidence="1">Uncharacterized protein</fullName>
    </submittedName>
</protein>
<dbReference type="Proteomes" id="UP001177670">
    <property type="component" value="Unassembled WGS sequence"/>
</dbReference>
<evidence type="ECO:0000313" key="1">
    <source>
        <dbReference type="EMBL" id="KAK1121647.1"/>
    </source>
</evidence>
<name>A0AA40FLY8_9HYME</name>
<accession>A0AA40FLY8</accession>
<organism evidence="1 2">
    <name type="scientific">Melipona bicolor</name>
    <dbReference type="NCBI Taxonomy" id="60889"/>
    <lineage>
        <taxon>Eukaryota</taxon>
        <taxon>Metazoa</taxon>
        <taxon>Ecdysozoa</taxon>
        <taxon>Arthropoda</taxon>
        <taxon>Hexapoda</taxon>
        <taxon>Insecta</taxon>
        <taxon>Pterygota</taxon>
        <taxon>Neoptera</taxon>
        <taxon>Endopterygota</taxon>
        <taxon>Hymenoptera</taxon>
        <taxon>Apocrita</taxon>
        <taxon>Aculeata</taxon>
        <taxon>Apoidea</taxon>
        <taxon>Anthophila</taxon>
        <taxon>Apidae</taxon>
        <taxon>Melipona</taxon>
    </lineage>
</organism>
<reference evidence="1" key="1">
    <citation type="submission" date="2021-10" db="EMBL/GenBank/DDBJ databases">
        <title>Melipona bicolor Genome sequencing and assembly.</title>
        <authorList>
            <person name="Araujo N.S."/>
            <person name="Arias M.C."/>
        </authorList>
    </citation>
    <scope>NUCLEOTIDE SEQUENCE</scope>
    <source>
        <strain evidence="1">USP_2M_L1-L4_2017</strain>
        <tissue evidence="1">Whole body</tissue>
    </source>
</reference>
<comment type="caution">
    <text evidence="1">The sequence shown here is derived from an EMBL/GenBank/DDBJ whole genome shotgun (WGS) entry which is preliminary data.</text>
</comment>
<dbReference type="AlphaFoldDB" id="A0AA40FLY8"/>
<proteinExistence type="predicted"/>
<dbReference type="EMBL" id="JAHYIQ010000026">
    <property type="protein sequence ID" value="KAK1121647.1"/>
    <property type="molecule type" value="Genomic_DNA"/>
</dbReference>
<keyword evidence="2" id="KW-1185">Reference proteome</keyword>
<evidence type="ECO:0000313" key="2">
    <source>
        <dbReference type="Proteomes" id="UP001177670"/>
    </source>
</evidence>
<sequence length="86" mass="9627">MCTCRKKLPVCICSNGSVDRLPPDRPESPVPPRGIARLIIKARQRLVRIEWPSGISPMIADVSGEMHRVGPEYPLAGNRQLTLLRR</sequence>
<feature type="non-terminal residue" evidence="1">
    <location>
        <position position="86"/>
    </location>
</feature>